<dbReference type="GO" id="GO:0043190">
    <property type="term" value="C:ATP-binding cassette (ABC) transporter complex"/>
    <property type="evidence" value="ECO:0007669"/>
    <property type="project" value="InterPro"/>
</dbReference>
<gene>
    <name evidence="8" type="ORF">EI16_09210</name>
</gene>
<evidence type="ECO:0000256" key="1">
    <source>
        <dbReference type="ARBA" id="ARBA00004141"/>
    </source>
</evidence>
<dbReference type="PANTHER" id="PTHR43027">
    <property type="entry name" value="DOXORUBICIN RESISTANCE ABC TRANSPORTER PERMEASE PROTEIN DRRC-RELATED"/>
    <property type="match status" value="1"/>
</dbReference>
<feature type="transmembrane region" description="Helical" evidence="6">
    <location>
        <begin position="148"/>
        <end position="171"/>
    </location>
</feature>
<protein>
    <recommendedName>
        <fullName evidence="6">Transport permease protein</fullName>
    </recommendedName>
</protein>
<comment type="caution">
    <text evidence="8">The sequence shown here is derived from an EMBL/GenBank/DDBJ whole genome shotgun (WGS) entry which is preliminary data.</text>
</comment>
<dbReference type="RefSeq" id="WP_029912587.1">
    <property type="nucleotide sequence ID" value="NZ_AP020335.1"/>
</dbReference>
<evidence type="ECO:0000256" key="5">
    <source>
        <dbReference type="ARBA" id="ARBA00023136"/>
    </source>
</evidence>
<name>A0A067A1E0_HYDMR</name>
<sequence length="342" mass="38659">MFSRIMTLIHARNLEFFRDRASLGWSVAMPFFLVFALALAFYGDNKPLFKVAVYQPSAEMTAKLNPIFGLEHVHFYTTDNLQRAIDKVARHQTDLLINLNPSTANAEQGYWVNIDSPNGYFMEKLLKQVDPNLKRHDTENHPIRYIDWVIPGVIGMNIMFGALFGVGFVIVRYRKSGYLKRLNATPLRPVEFILAQLISRLFIVVFLAVVIFMISKWILGFAMNGSYWLLLLVTTLGSLSMIAMSLMVTARVSSEELAGGLLNLVSWPMMLLSGVWFSLEGAYPPLKYLAQLFPLTHMLDAVRAITIDGAGLADIMQSLWVLSLMTLVFIIIGAYAFKWSDD</sequence>
<evidence type="ECO:0000313" key="8">
    <source>
        <dbReference type="EMBL" id="KDN96436.1"/>
    </source>
</evidence>
<proteinExistence type="inferred from homology"/>
<keyword evidence="3 6" id="KW-0812">Transmembrane</keyword>
<evidence type="ECO:0000256" key="6">
    <source>
        <dbReference type="RuleBase" id="RU361157"/>
    </source>
</evidence>
<dbReference type="STRING" id="28885.EI16_09210"/>
<dbReference type="Pfam" id="PF12698">
    <property type="entry name" value="ABC2_membrane_3"/>
    <property type="match status" value="1"/>
</dbReference>
<feature type="domain" description="ABC transmembrane type-2" evidence="7">
    <location>
        <begin position="115"/>
        <end position="340"/>
    </location>
</feature>
<evidence type="ECO:0000256" key="2">
    <source>
        <dbReference type="ARBA" id="ARBA00007783"/>
    </source>
</evidence>
<feature type="transmembrane region" description="Helical" evidence="6">
    <location>
        <begin position="260"/>
        <end position="279"/>
    </location>
</feature>
<evidence type="ECO:0000256" key="4">
    <source>
        <dbReference type="ARBA" id="ARBA00022989"/>
    </source>
</evidence>
<keyword evidence="6" id="KW-1003">Cell membrane</keyword>
<dbReference type="InterPro" id="IPR047817">
    <property type="entry name" value="ABC2_TM_bact-type"/>
</dbReference>
<feature type="transmembrane region" description="Helical" evidence="6">
    <location>
        <begin position="319"/>
        <end position="337"/>
    </location>
</feature>
<dbReference type="Proteomes" id="UP000027341">
    <property type="component" value="Unassembled WGS sequence"/>
</dbReference>
<comment type="subcellular location">
    <subcellularLocation>
        <location evidence="6">Cell inner membrane</location>
        <topology evidence="6">Multi-pass membrane protein</topology>
    </subcellularLocation>
    <subcellularLocation>
        <location evidence="1">Membrane</location>
        <topology evidence="1">Multi-pass membrane protein</topology>
    </subcellularLocation>
</comment>
<accession>A0A067A1E0</accession>
<dbReference type="PANTHER" id="PTHR43027:SF2">
    <property type="entry name" value="TRANSPORT PERMEASE PROTEIN"/>
    <property type="match status" value="1"/>
</dbReference>
<evidence type="ECO:0000259" key="7">
    <source>
        <dbReference type="PROSITE" id="PS51012"/>
    </source>
</evidence>
<dbReference type="AlphaFoldDB" id="A0A067A1E0"/>
<dbReference type="PROSITE" id="PS51012">
    <property type="entry name" value="ABC_TM2"/>
    <property type="match status" value="1"/>
</dbReference>
<dbReference type="InterPro" id="IPR013525">
    <property type="entry name" value="ABC2_TM"/>
</dbReference>
<keyword evidence="9" id="KW-1185">Reference proteome</keyword>
<evidence type="ECO:0000313" key="9">
    <source>
        <dbReference type="Proteomes" id="UP000027341"/>
    </source>
</evidence>
<feature type="transmembrane region" description="Helical" evidence="6">
    <location>
        <begin position="227"/>
        <end position="248"/>
    </location>
</feature>
<dbReference type="InterPro" id="IPR052902">
    <property type="entry name" value="ABC-2_transporter"/>
</dbReference>
<keyword evidence="6" id="KW-0813">Transport</keyword>
<organism evidence="8 9">
    <name type="scientific">Hydrogenovibrio marinus</name>
    <dbReference type="NCBI Taxonomy" id="28885"/>
    <lineage>
        <taxon>Bacteria</taxon>
        <taxon>Pseudomonadati</taxon>
        <taxon>Pseudomonadota</taxon>
        <taxon>Gammaproteobacteria</taxon>
        <taxon>Thiotrichales</taxon>
        <taxon>Piscirickettsiaceae</taxon>
        <taxon>Hydrogenovibrio</taxon>
    </lineage>
</organism>
<keyword evidence="4 6" id="KW-1133">Transmembrane helix</keyword>
<feature type="transmembrane region" description="Helical" evidence="6">
    <location>
        <begin position="192"/>
        <end position="215"/>
    </location>
</feature>
<dbReference type="PRINTS" id="PR00164">
    <property type="entry name" value="ABC2TRNSPORT"/>
</dbReference>
<dbReference type="EMBL" id="JMIU01000001">
    <property type="protein sequence ID" value="KDN96436.1"/>
    <property type="molecule type" value="Genomic_DNA"/>
</dbReference>
<evidence type="ECO:0000256" key="3">
    <source>
        <dbReference type="ARBA" id="ARBA00022692"/>
    </source>
</evidence>
<dbReference type="GO" id="GO:0140359">
    <property type="term" value="F:ABC-type transporter activity"/>
    <property type="evidence" value="ECO:0007669"/>
    <property type="project" value="InterPro"/>
</dbReference>
<dbReference type="InterPro" id="IPR000412">
    <property type="entry name" value="ABC_2_transport"/>
</dbReference>
<feature type="transmembrane region" description="Helical" evidence="6">
    <location>
        <begin position="21"/>
        <end position="42"/>
    </location>
</feature>
<keyword evidence="5 6" id="KW-0472">Membrane</keyword>
<comment type="similarity">
    <text evidence="2 6">Belongs to the ABC-2 integral membrane protein family.</text>
</comment>
<reference evidence="8 9" key="1">
    <citation type="submission" date="2014-04" db="EMBL/GenBank/DDBJ databases">
        <title>Draft genome sequence of Hydrogenovibrio marinus MH-110, a model organism for aerobic H2 metabolism.</title>
        <authorList>
            <person name="Cha H.J."/>
            <person name="Jo B.H."/>
            <person name="Hwang B.H."/>
        </authorList>
    </citation>
    <scope>NUCLEOTIDE SEQUENCE [LARGE SCALE GENOMIC DNA]</scope>
    <source>
        <strain evidence="8 9">MH-110</strain>
    </source>
</reference>